<sequence>MALQTLPLELIESIADKIDSGADLSAFSCTSRHLNKILDPRLYAFYTRRGSDKALFFSIAEGYCSVLNKTIQSGADLNSLNEWLPGARFTTPLAFAAGTGHVEIVKLLLKHGAHPNPARWREIQQTPLSVAAGRGNYQIANILIEAGADVHTTVGVESGSLALYAAACCSDQDDNLVRLLLDKGVLDVSPQEYKGTCALESAIQCGNPSTVKLLLQAGANPVFKTSDGLTPAMLAMETGSEDLAFLFLETGADLEQTCDRGQGLLWYAVMHSCVNVLRYLLERGCSANYDALLQIAVTGVRAGHEMTSLLLNAGASIEQQDEQGKTPLRLAFEYKDKGVMELLMERGASLKGAGLDESQYCSLVGRPWLNPSDISL</sequence>
<evidence type="ECO:0000256" key="2">
    <source>
        <dbReference type="ARBA" id="ARBA00023043"/>
    </source>
</evidence>
<dbReference type="PROSITE" id="PS50297">
    <property type="entry name" value="ANK_REP_REGION"/>
    <property type="match status" value="4"/>
</dbReference>
<feature type="repeat" description="ANK" evidence="3">
    <location>
        <begin position="194"/>
        <end position="226"/>
    </location>
</feature>
<dbReference type="InterPro" id="IPR036770">
    <property type="entry name" value="Ankyrin_rpt-contain_sf"/>
</dbReference>
<evidence type="ECO:0000256" key="3">
    <source>
        <dbReference type="PROSITE-ProRule" id="PRU00023"/>
    </source>
</evidence>
<evidence type="ECO:0000256" key="1">
    <source>
        <dbReference type="ARBA" id="ARBA00022737"/>
    </source>
</evidence>
<dbReference type="AlphaFoldDB" id="A0A428SBD2"/>
<proteinExistence type="predicted"/>
<dbReference type="SMART" id="SM00248">
    <property type="entry name" value="ANK"/>
    <property type="match status" value="8"/>
</dbReference>
<dbReference type="SUPFAM" id="SSF48403">
    <property type="entry name" value="Ankyrin repeat"/>
    <property type="match status" value="1"/>
</dbReference>
<reference evidence="4 5" key="1">
    <citation type="submission" date="2017-06" db="EMBL/GenBank/DDBJ databases">
        <title>Comparative genomic analysis of Ambrosia Fusariam Clade fungi.</title>
        <authorList>
            <person name="Stajich J.E."/>
            <person name="Carrillo J."/>
            <person name="Kijimoto T."/>
            <person name="Eskalen A."/>
            <person name="O'Donnell K."/>
            <person name="Kasson M."/>
        </authorList>
    </citation>
    <scope>NUCLEOTIDE SEQUENCE [LARGE SCALE GENOMIC DNA]</scope>
    <source>
        <strain evidence="4 5">NRRL62606</strain>
    </source>
</reference>
<keyword evidence="2 3" id="KW-0040">ANK repeat</keyword>
<gene>
    <name evidence="4" type="ORF">CEP51_002401</name>
</gene>
<feature type="repeat" description="ANK" evidence="3">
    <location>
        <begin position="88"/>
        <end position="116"/>
    </location>
</feature>
<feature type="repeat" description="ANK" evidence="3">
    <location>
        <begin position="227"/>
        <end position="259"/>
    </location>
</feature>
<dbReference type="Gene3D" id="1.25.40.20">
    <property type="entry name" value="Ankyrin repeat-containing domain"/>
    <property type="match status" value="1"/>
</dbReference>
<organism evidence="4 5">
    <name type="scientific">Fusarium floridanum</name>
    <dbReference type="NCBI Taxonomy" id="1325733"/>
    <lineage>
        <taxon>Eukaryota</taxon>
        <taxon>Fungi</taxon>
        <taxon>Dikarya</taxon>
        <taxon>Ascomycota</taxon>
        <taxon>Pezizomycotina</taxon>
        <taxon>Sordariomycetes</taxon>
        <taxon>Hypocreomycetidae</taxon>
        <taxon>Hypocreales</taxon>
        <taxon>Nectriaceae</taxon>
        <taxon>Fusarium</taxon>
        <taxon>Fusarium solani species complex</taxon>
    </lineage>
</organism>
<dbReference type="EMBL" id="NKCL01000035">
    <property type="protein sequence ID" value="RSL87097.1"/>
    <property type="molecule type" value="Genomic_DNA"/>
</dbReference>
<comment type="caution">
    <text evidence="4">The sequence shown here is derived from an EMBL/GenBank/DDBJ whole genome shotgun (WGS) entry which is preliminary data.</text>
</comment>
<dbReference type="Pfam" id="PF12796">
    <property type="entry name" value="Ank_2"/>
    <property type="match status" value="2"/>
</dbReference>
<keyword evidence="1" id="KW-0677">Repeat</keyword>
<accession>A0A428SBD2</accession>
<dbReference type="PROSITE" id="PS50088">
    <property type="entry name" value="ANK_REPEAT"/>
    <property type="match status" value="5"/>
</dbReference>
<evidence type="ECO:0000313" key="4">
    <source>
        <dbReference type="EMBL" id="RSL87097.1"/>
    </source>
</evidence>
<dbReference type="Proteomes" id="UP000287972">
    <property type="component" value="Unassembled WGS sequence"/>
</dbReference>
<feature type="repeat" description="ANK" evidence="3">
    <location>
        <begin position="123"/>
        <end position="155"/>
    </location>
</feature>
<name>A0A428SBD2_9HYPO</name>
<keyword evidence="5" id="KW-1185">Reference proteome</keyword>
<dbReference type="PANTHER" id="PTHR24198">
    <property type="entry name" value="ANKYRIN REPEAT AND PROTEIN KINASE DOMAIN-CONTAINING PROTEIN"/>
    <property type="match status" value="1"/>
</dbReference>
<protein>
    <submittedName>
        <fullName evidence="4">Uncharacterized protein</fullName>
    </submittedName>
</protein>
<dbReference type="InterPro" id="IPR002110">
    <property type="entry name" value="Ankyrin_rpt"/>
</dbReference>
<evidence type="ECO:0000313" key="5">
    <source>
        <dbReference type="Proteomes" id="UP000287972"/>
    </source>
</evidence>
<dbReference type="PANTHER" id="PTHR24198:SF165">
    <property type="entry name" value="ANKYRIN REPEAT-CONTAINING PROTEIN-RELATED"/>
    <property type="match status" value="1"/>
</dbReference>
<feature type="repeat" description="ANK" evidence="3">
    <location>
        <begin position="323"/>
        <end position="350"/>
    </location>
</feature>
<dbReference type="Pfam" id="PF00023">
    <property type="entry name" value="Ank"/>
    <property type="match status" value="1"/>
</dbReference>